<keyword evidence="3" id="KW-1185">Reference proteome</keyword>
<organism evidence="2 3">
    <name type="scientific">Helicocarpus griseus UAMH5409</name>
    <dbReference type="NCBI Taxonomy" id="1447875"/>
    <lineage>
        <taxon>Eukaryota</taxon>
        <taxon>Fungi</taxon>
        <taxon>Dikarya</taxon>
        <taxon>Ascomycota</taxon>
        <taxon>Pezizomycotina</taxon>
        <taxon>Eurotiomycetes</taxon>
        <taxon>Eurotiomycetidae</taxon>
        <taxon>Onygenales</taxon>
        <taxon>Ajellomycetaceae</taxon>
        <taxon>Helicocarpus</taxon>
    </lineage>
</organism>
<dbReference type="Proteomes" id="UP000223968">
    <property type="component" value="Unassembled WGS sequence"/>
</dbReference>
<feature type="compositionally biased region" description="Basic residues" evidence="1">
    <location>
        <begin position="29"/>
        <end position="41"/>
    </location>
</feature>
<sequence>MVTASRPKRPNLAEFAVLHSLSFLWGKKKPSPPRTALRRKPSTTEHSGSPYTPRVCIQVFEVEDCSTASSFIENNGGDVVDLKRYGRWVLIFFKLSNWRNSRGRSKTPNRSSSRRKSQTPVPAKKTHRRGNNFFCFPHGSQSESTVDVSTPTAVMGSTQPSPFNLDGFSGAHASDIESAPVHSHTTHPALATDNAAVVEPTAWLPVTPIATQETHSRINEWIDQLPASETSTLRRTERVGNLHELFKSQLSLSER</sequence>
<evidence type="ECO:0000313" key="2">
    <source>
        <dbReference type="EMBL" id="PGH00767.1"/>
    </source>
</evidence>
<proteinExistence type="predicted"/>
<evidence type="ECO:0000313" key="3">
    <source>
        <dbReference type="Proteomes" id="UP000223968"/>
    </source>
</evidence>
<comment type="caution">
    <text evidence="2">The sequence shown here is derived from an EMBL/GenBank/DDBJ whole genome shotgun (WGS) entry which is preliminary data.</text>
</comment>
<dbReference type="EMBL" id="PDNB01000181">
    <property type="protein sequence ID" value="PGH00767.1"/>
    <property type="molecule type" value="Genomic_DNA"/>
</dbReference>
<evidence type="ECO:0000256" key="1">
    <source>
        <dbReference type="SAM" id="MobiDB-lite"/>
    </source>
</evidence>
<gene>
    <name evidence="2" type="ORF">AJ79_08105</name>
</gene>
<reference evidence="2 3" key="1">
    <citation type="submission" date="2017-10" db="EMBL/GenBank/DDBJ databases">
        <title>Comparative genomics in systemic dimorphic fungi from Ajellomycetaceae.</title>
        <authorList>
            <person name="Munoz J.F."/>
            <person name="Mcewen J.G."/>
            <person name="Clay O.K."/>
            <person name="Cuomo C.A."/>
        </authorList>
    </citation>
    <scope>NUCLEOTIDE SEQUENCE [LARGE SCALE GENOMIC DNA]</scope>
    <source>
        <strain evidence="2 3">UAMH5409</strain>
    </source>
</reference>
<protein>
    <submittedName>
        <fullName evidence="2">Uncharacterized protein</fullName>
    </submittedName>
</protein>
<feature type="region of interest" description="Disordered" evidence="1">
    <location>
        <begin position="29"/>
        <end position="50"/>
    </location>
</feature>
<feature type="region of interest" description="Disordered" evidence="1">
    <location>
        <begin position="101"/>
        <end position="131"/>
    </location>
</feature>
<dbReference type="AlphaFoldDB" id="A0A2B7WW32"/>
<feature type="compositionally biased region" description="Basic residues" evidence="1">
    <location>
        <begin position="101"/>
        <end position="117"/>
    </location>
</feature>
<accession>A0A2B7WW32</accession>
<name>A0A2B7WW32_9EURO</name>